<evidence type="ECO:0000313" key="12">
    <source>
        <dbReference type="EMBL" id="GMI43764.1"/>
    </source>
</evidence>
<comment type="subcellular location">
    <subcellularLocation>
        <location evidence="1">Mitochondrion membrane</location>
        <topology evidence="1">Multi-pass membrane protein</topology>
    </subcellularLocation>
</comment>
<keyword evidence="4 9" id="KW-0812">Transmembrane</keyword>
<proteinExistence type="inferred from homology"/>
<feature type="repeat" description="Solcar" evidence="9">
    <location>
        <begin position="168"/>
        <end position="258"/>
    </location>
</feature>
<keyword evidence="6 11" id="KW-1133">Transmembrane helix</keyword>
<dbReference type="SUPFAM" id="SSF103506">
    <property type="entry name" value="Mitochondrial carrier"/>
    <property type="match status" value="1"/>
</dbReference>
<feature type="transmembrane region" description="Helical" evidence="11">
    <location>
        <begin position="69"/>
        <end position="93"/>
    </location>
</feature>
<evidence type="ECO:0000256" key="3">
    <source>
        <dbReference type="ARBA" id="ARBA00022448"/>
    </source>
</evidence>
<keyword evidence="5" id="KW-0677">Repeat</keyword>
<dbReference type="InterPro" id="IPR023395">
    <property type="entry name" value="MCP_dom_sf"/>
</dbReference>
<keyword evidence="13" id="KW-1185">Reference proteome</keyword>
<organism evidence="12 13">
    <name type="scientific">Triparma columacea</name>
    <dbReference type="NCBI Taxonomy" id="722753"/>
    <lineage>
        <taxon>Eukaryota</taxon>
        <taxon>Sar</taxon>
        <taxon>Stramenopiles</taxon>
        <taxon>Ochrophyta</taxon>
        <taxon>Bolidophyceae</taxon>
        <taxon>Parmales</taxon>
        <taxon>Triparmaceae</taxon>
        <taxon>Triparma</taxon>
    </lineage>
</organism>
<evidence type="ECO:0000256" key="8">
    <source>
        <dbReference type="ARBA" id="ARBA00023136"/>
    </source>
</evidence>
<evidence type="ECO:0000256" key="6">
    <source>
        <dbReference type="ARBA" id="ARBA00022989"/>
    </source>
</evidence>
<name>A0A9W7LBP3_9STRA</name>
<reference evidence="13" key="1">
    <citation type="journal article" date="2023" name="Commun. Biol.">
        <title>Genome analysis of Parmales, the sister group of diatoms, reveals the evolutionary specialization of diatoms from phago-mixotrophs to photoautotrophs.</title>
        <authorList>
            <person name="Ban H."/>
            <person name="Sato S."/>
            <person name="Yoshikawa S."/>
            <person name="Yamada K."/>
            <person name="Nakamura Y."/>
            <person name="Ichinomiya M."/>
            <person name="Sato N."/>
            <person name="Blanc-Mathieu R."/>
            <person name="Endo H."/>
            <person name="Kuwata A."/>
            <person name="Ogata H."/>
        </authorList>
    </citation>
    <scope>NUCLEOTIDE SEQUENCE [LARGE SCALE GENOMIC DNA]</scope>
</reference>
<gene>
    <name evidence="12" type="ORF">TrCOL_g4559</name>
</gene>
<protein>
    <recommendedName>
        <fullName evidence="14">Mitochondrial carrier protein</fullName>
    </recommendedName>
</protein>
<evidence type="ECO:0000256" key="9">
    <source>
        <dbReference type="PROSITE-ProRule" id="PRU00282"/>
    </source>
</evidence>
<accession>A0A9W7LBP3</accession>
<keyword evidence="7" id="KW-0496">Mitochondrion</keyword>
<dbReference type="OrthoDB" id="193856at2759"/>
<evidence type="ECO:0008006" key="14">
    <source>
        <dbReference type="Google" id="ProtNLM"/>
    </source>
</evidence>
<evidence type="ECO:0000256" key="1">
    <source>
        <dbReference type="ARBA" id="ARBA00004225"/>
    </source>
</evidence>
<dbReference type="EMBL" id="BRYA01000199">
    <property type="protein sequence ID" value="GMI43764.1"/>
    <property type="molecule type" value="Genomic_DNA"/>
</dbReference>
<dbReference type="Pfam" id="PF00153">
    <property type="entry name" value="Mito_carr"/>
    <property type="match status" value="2"/>
</dbReference>
<evidence type="ECO:0000256" key="7">
    <source>
        <dbReference type="ARBA" id="ARBA00023128"/>
    </source>
</evidence>
<dbReference type="InterPro" id="IPR018108">
    <property type="entry name" value="MCP_transmembrane"/>
</dbReference>
<keyword evidence="8 9" id="KW-0472">Membrane</keyword>
<evidence type="ECO:0000256" key="10">
    <source>
        <dbReference type="RuleBase" id="RU000488"/>
    </source>
</evidence>
<feature type="transmembrane region" description="Helical" evidence="11">
    <location>
        <begin position="9"/>
        <end position="33"/>
    </location>
</feature>
<evidence type="ECO:0000256" key="4">
    <source>
        <dbReference type="ARBA" id="ARBA00022692"/>
    </source>
</evidence>
<dbReference type="PROSITE" id="PS50920">
    <property type="entry name" value="SOLCAR"/>
    <property type="match status" value="1"/>
</dbReference>
<dbReference type="Proteomes" id="UP001165065">
    <property type="component" value="Unassembled WGS sequence"/>
</dbReference>
<dbReference type="GO" id="GO:0031966">
    <property type="term" value="C:mitochondrial membrane"/>
    <property type="evidence" value="ECO:0007669"/>
    <property type="project" value="UniProtKB-SubCell"/>
</dbReference>
<dbReference type="GO" id="GO:0022857">
    <property type="term" value="F:transmembrane transporter activity"/>
    <property type="evidence" value="ECO:0007669"/>
    <property type="project" value="TreeGrafter"/>
</dbReference>
<comment type="similarity">
    <text evidence="2 10">Belongs to the mitochondrial carrier (TC 2.A.29) family.</text>
</comment>
<dbReference type="PANTHER" id="PTHR45624">
    <property type="entry name" value="MITOCHONDRIAL BASIC AMINO ACIDS TRANSPORTER-RELATED"/>
    <property type="match status" value="1"/>
</dbReference>
<dbReference type="Gene3D" id="1.50.40.10">
    <property type="entry name" value="Mitochondrial carrier domain"/>
    <property type="match status" value="1"/>
</dbReference>
<evidence type="ECO:0000256" key="11">
    <source>
        <dbReference type="SAM" id="Phobius"/>
    </source>
</evidence>
<dbReference type="AlphaFoldDB" id="A0A9W7LBP3"/>
<keyword evidence="3 10" id="KW-0813">Transport</keyword>
<evidence type="ECO:0000256" key="5">
    <source>
        <dbReference type="ARBA" id="ARBA00022737"/>
    </source>
</evidence>
<dbReference type="InterPro" id="IPR050567">
    <property type="entry name" value="Mitochondrial_Carrier"/>
</dbReference>
<evidence type="ECO:0000313" key="13">
    <source>
        <dbReference type="Proteomes" id="UP001165065"/>
    </source>
</evidence>
<evidence type="ECO:0000256" key="2">
    <source>
        <dbReference type="ARBA" id="ARBA00006375"/>
    </source>
</evidence>
<sequence>MPRTGKELMVLYSGVGPPLMTVGAVASVNFAIYDNVRRALFRKEINKGTVEGEKYGISTGPNYLTDDSLLSVAFSGALAGAVVSLLTSPFIIVKTTQQVRPSLTLKEVVLETWWHKGSPRSTATMRNFYVGYGAHVACEGGGRGLYMLVYEAGKRWIAREGNKSALEVTVWERMAAAAAAGCICWAAIFPADTVRSKIYAHHVLNPGGGDTPGSLDMARNIWREKGWAGFWKGVGPTIARAGPVAATVLPIYDGVLERLLVEER</sequence>
<comment type="caution">
    <text evidence="12">The sequence shown here is derived from an EMBL/GenBank/DDBJ whole genome shotgun (WGS) entry which is preliminary data.</text>
</comment>